<dbReference type="SUPFAM" id="SSF51905">
    <property type="entry name" value="FAD/NAD(P)-binding domain"/>
    <property type="match status" value="1"/>
</dbReference>
<dbReference type="EMBL" id="ML993590">
    <property type="protein sequence ID" value="KAF2168480.1"/>
    <property type="molecule type" value="Genomic_DNA"/>
</dbReference>
<reference evidence="3" key="1">
    <citation type="journal article" date="2020" name="Stud. Mycol.">
        <title>101 Dothideomycetes genomes: a test case for predicting lifestyles and emergence of pathogens.</title>
        <authorList>
            <person name="Haridas S."/>
            <person name="Albert R."/>
            <person name="Binder M."/>
            <person name="Bloem J."/>
            <person name="Labutti K."/>
            <person name="Salamov A."/>
            <person name="Andreopoulos B."/>
            <person name="Baker S."/>
            <person name="Barry K."/>
            <person name="Bills G."/>
            <person name="Bluhm B."/>
            <person name="Cannon C."/>
            <person name="Castanera R."/>
            <person name="Culley D."/>
            <person name="Daum C."/>
            <person name="Ezra D."/>
            <person name="Gonzalez J."/>
            <person name="Henrissat B."/>
            <person name="Kuo A."/>
            <person name="Liang C."/>
            <person name="Lipzen A."/>
            <person name="Lutzoni F."/>
            <person name="Magnuson J."/>
            <person name="Mondo S."/>
            <person name="Nolan M."/>
            <person name="Ohm R."/>
            <person name="Pangilinan J."/>
            <person name="Park H.-J."/>
            <person name="Ramirez L."/>
            <person name="Alfaro M."/>
            <person name="Sun H."/>
            <person name="Tritt A."/>
            <person name="Yoshinaga Y."/>
            <person name="Zwiers L.-H."/>
            <person name="Turgeon B."/>
            <person name="Goodwin S."/>
            <person name="Spatafora J."/>
            <person name="Crous P."/>
            <person name="Grigoriev I."/>
        </authorList>
    </citation>
    <scope>NUCLEOTIDE SEQUENCE</scope>
    <source>
        <strain evidence="3">ATCC 36951</strain>
    </source>
</reference>
<feature type="compositionally biased region" description="Polar residues" evidence="1">
    <location>
        <begin position="1"/>
        <end position="12"/>
    </location>
</feature>
<dbReference type="PANTHER" id="PTHR13847:SF279">
    <property type="entry name" value="FAD DEPENDENT OXIDOREDUCTASE DOMAIN-CONTAINING PROTEIN-RELATED"/>
    <property type="match status" value="1"/>
</dbReference>
<accession>A0A6A6CQS2</accession>
<dbReference type="OrthoDB" id="429143at2759"/>
<feature type="domain" description="FAD dependent oxidoreductase" evidence="2">
    <location>
        <begin position="51"/>
        <end position="422"/>
    </location>
</feature>
<evidence type="ECO:0000313" key="3">
    <source>
        <dbReference type="EMBL" id="KAF2168480.1"/>
    </source>
</evidence>
<dbReference type="Gene3D" id="3.30.9.10">
    <property type="entry name" value="D-Amino Acid Oxidase, subunit A, domain 2"/>
    <property type="match status" value="1"/>
</dbReference>
<evidence type="ECO:0000256" key="1">
    <source>
        <dbReference type="SAM" id="MobiDB-lite"/>
    </source>
</evidence>
<dbReference type="InterPro" id="IPR036188">
    <property type="entry name" value="FAD/NAD-bd_sf"/>
</dbReference>
<dbReference type="RefSeq" id="XP_033669369.1">
    <property type="nucleotide sequence ID" value="XM_033805762.1"/>
</dbReference>
<organism evidence="3 4">
    <name type="scientific">Zasmidium cellare ATCC 36951</name>
    <dbReference type="NCBI Taxonomy" id="1080233"/>
    <lineage>
        <taxon>Eukaryota</taxon>
        <taxon>Fungi</taxon>
        <taxon>Dikarya</taxon>
        <taxon>Ascomycota</taxon>
        <taxon>Pezizomycotina</taxon>
        <taxon>Dothideomycetes</taxon>
        <taxon>Dothideomycetidae</taxon>
        <taxon>Mycosphaerellales</taxon>
        <taxon>Mycosphaerellaceae</taxon>
        <taxon>Zasmidium</taxon>
    </lineage>
</organism>
<gene>
    <name evidence="3" type="ORF">M409DRAFT_21229</name>
</gene>
<dbReference type="InterPro" id="IPR006076">
    <property type="entry name" value="FAD-dep_OxRdtase"/>
</dbReference>
<dbReference type="Pfam" id="PF01266">
    <property type="entry name" value="DAO"/>
    <property type="match status" value="1"/>
</dbReference>
<dbReference type="AlphaFoldDB" id="A0A6A6CQS2"/>
<dbReference type="Proteomes" id="UP000799537">
    <property type="component" value="Unassembled WGS sequence"/>
</dbReference>
<dbReference type="PANTHER" id="PTHR13847">
    <property type="entry name" value="SARCOSINE DEHYDROGENASE-RELATED"/>
    <property type="match status" value="1"/>
</dbReference>
<feature type="region of interest" description="Disordered" evidence="1">
    <location>
        <begin position="1"/>
        <end position="26"/>
    </location>
</feature>
<name>A0A6A6CQS2_ZASCE</name>
<proteinExistence type="predicted"/>
<sequence length="455" mass="50696">MTRNYPRPQTNGHHADEGPRPVPNATVPYWRTELHHLDEFRSTAELPKDTDIAIIGAGMSGVAIAYNLLQLYGNEAKPSITIVEARQVCSGATGRNGGHAKVRSISMQKIINERNAEAADEYAAFISDLMHGLKTVVEKEKLDCEFEVRRTFDVFLDEKDAKEVGDLYRESVAKGHRWTRDRDMVPVDRVEQVTSIKGAKAAMSGPACSLWPYKFVTQLLERIIEDINLQTNTMMEEISVDSATGLNLIKTARGVLRAKKLIYASNGYTGGVCPTYKNKIVPYRGTASHLVPSPVPVSPHLSHTYNIVYGEKCTDYLNPRPDGSIVVGGANYRYKEHRDLWYNNWDDSKLIPNTESHFDGLMQRNFKGWEKSGAFLERYWTGIMGCTADGRPHIGRVPGQDGEQYVHAGFNGGGMTQIWSCSIGLAKMVKDGISFEETGLPGMFEATAERLKAEM</sequence>
<protein>
    <recommendedName>
        <fullName evidence="2">FAD dependent oxidoreductase domain-containing protein</fullName>
    </recommendedName>
</protein>
<keyword evidence="4" id="KW-1185">Reference proteome</keyword>
<evidence type="ECO:0000313" key="4">
    <source>
        <dbReference type="Proteomes" id="UP000799537"/>
    </source>
</evidence>
<evidence type="ECO:0000259" key="2">
    <source>
        <dbReference type="Pfam" id="PF01266"/>
    </source>
</evidence>
<dbReference type="Gene3D" id="3.50.50.60">
    <property type="entry name" value="FAD/NAD(P)-binding domain"/>
    <property type="match status" value="1"/>
</dbReference>
<dbReference type="GO" id="GO:0005737">
    <property type="term" value="C:cytoplasm"/>
    <property type="evidence" value="ECO:0007669"/>
    <property type="project" value="TreeGrafter"/>
</dbReference>
<dbReference type="GeneID" id="54559034"/>